<dbReference type="AlphaFoldDB" id="A0A284VP17"/>
<accession>A0A284VP17</accession>
<protein>
    <submittedName>
        <fullName evidence="1">Uncharacterized protein</fullName>
    </submittedName>
</protein>
<dbReference type="EMBL" id="FZMP01000126">
    <property type="protein sequence ID" value="SNQ60959.1"/>
    <property type="molecule type" value="Genomic_DNA"/>
</dbReference>
<dbReference type="Proteomes" id="UP000218615">
    <property type="component" value="Unassembled WGS sequence"/>
</dbReference>
<gene>
    <name evidence="1" type="ORF">MNV_2110004</name>
</gene>
<proteinExistence type="predicted"/>
<evidence type="ECO:0000313" key="2">
    <source>
        <dbReference type="Proteomes" id="UP000218615"/>
    </source>
</evidence>
<name>A0A284VP17_9EURY</name>
<reference evidence="2" key="1">
    <citation type="submission" date="2017-06" db="EMBL/GenBank/DDBJ databases">
        <authorList>
            <person name="Cremers G."/>
        </authorList>
    </citation>
    <scope>NUCLEOTIDE SEQUENCE [LARGE SCALE GENOMIC DNA]</scope>
</reference>
<sequence>MYVVIAEGKLLGAEDSLEKAWALASPYE</sequence>
<organism evidence="1 2">
    <name type="scientific">Candidatus Methanoperedens nitratireducens</name>
    <dbReference type="NCBI Taxonomy" id="1392998"/>
    <lineage>
        <taxon>Archaea</taxon>
        <taxon>Methanobacteriati</taxon>
        <taxon>Methanobacteriota</taxon>
        <taxon>Stenosarchaea group</taxon>
        <taxon>Methanomicrobia</taxon>
        <taxon>Methanosarcinales</taxon>
        <taxon>ANME-2 cluster</taxon>
        <taxon>Candidatus Methanoperedentaceae</taxon>
        <taxon>Candidatus Methanoperedens</taxon>
    </lineage>
</organism>
<keyword evidence="2" id="KW-1185">Reference proteome</keyword>
<evidence type="ECO:0000313" key="1">
    <source>
        <dbReference type="EMBL" id="SNQ60959.1"/>
    </source>
</evidence>